<dbReference type="EMBL" id="CP053661">
    <property type="protein sequence ID" value="QKD81778.1"/>
    <property type="molecule type" value="Genomic_DNA"/>
</dbReference>
<keyword evidence="1" id="KW-0812">Transmembrane</keyword>
<keyword evidence="1" id="KW-0472">Membrane</keyword>
<accession>A0A6M8B5N0</accession>
<dbReference type="InterPro" id="IPR038762">
    <property type="entry name" value="ABM_predict"/>
</dbReference>
<dbReference type="RefSeq" id="WP_172354167.1">
    <property type="nucleotide sequence ID" value="NZ_CP053661.1"/>
</dbReference>
<proteinExistence type="predicted"/>
<name>A0A6M8B5N0_9CYAN</name>
<dbReference type="InterPro" id="IPR011008">
    <property type="entry name" value="Dimeric_a/b-barrel"/>
</dbReference>
<dbReference type="Proteomes" id="UP000505210">
    <property type="component" value="Chromosome"/>
</dbReference>
<dbReference type="KEGG" id="theu:HPC62_05825"/>
<gene>
    <name evidence="2" type="ORF">HPC62_05825</name>
</gene>
<dbReference type="Gene3D" id="3.30.70.100">
    <property type="match status" value="1"/>
</dbReference>
<sequence>MFNLQTEQPVHASLVVEHTVPRGKGIAFRRWHAKLTRTAWRFKGYIRTDLLPPVKGKSQLKWYSIVHFDSPENLNAWLKSKDREAVINAEDHPVESYQFKSFTTGLEGWFSPKIGGEQLGLGPPAWKQNLAVVLGLYPTLMIQSVLLGALGFMKNLPHPSAMLLDNFISCSILTWLVMPWVTRTLSFWLQPAAQPLPQKLNALGTIAVIGVLGGLLMLFSELRI</sequence>
<organism evidence="2 3">
    <name type="scientific">Thermoleptolyngbya sichuanensis A183</name>
    <dbReference type="NCBI Taxonomy" id="2737172"/>
    <lineage>
        <taxon>Bacteria</taxon>
        <taxon>Bacillati</taxon>
        <taxon>Cyanobacteriota</taxon>
        <taxon>Cyanophyceae</taxon>
        <taxon>Oculatellales</taxon>
        <taxon>Oculatellaceae</taxon>
        <taxon>Thermoleptolyngbya</taxon>
        <taxon>Thermoleptolyngbya sichuanensis</taxon>
    </lineage>
</organism>
<feature type="transmembrane region" description="Helical" evidence="1">
    <location>
        <begin position="163"/>
        <end position="182"/>
    </location>
</feature>
<dbReference type="SUPFAM" id="SSF54909">
    <property type="entry name" value="Dimeric alpha+beta barrel"/>
    <property type="match status" value="1"/>
</dbReference>
<dbReference type="PANTHER" id="PTHR40057">
    <property type="entry name" value="SLR1162 PROTEIN"/>
    <property type="match status" value="1"/>
</dbReference>
<dbReference type="PANTHER" id="PTHR40057:SF1">
    <property type="entry name" value="SLR1162 PROTEIN"/>
    <property type="match status" value="1"/>
</dbReference>
<reference evidence="2 3" key="1">
    <citation type="submission" date="2020-05" db="EMBL/GenBank/DDBJ databases">
        <title>Complete genome sequence of of a novel Thermoleptolyngbya strain isolated from hot springs of Ganzi, Sichuan China.</title>
        <authorList>
            <person name="Tang J."/>
            <person name="Daroch M."/>
            <person name="Li L."/>
            <person name="Waleron K."/>
            <person name="Waleron M."/>
            <person name="Waleron M."/>
        </authorList>
    </citation>
    <scope>NUCLEOTIDE SEQUENCE [LARGE SCALE GENOMIC DNA]</scope>
    <source>
        <strain evidence="2 3">PKUAC-SCTA183</strain>
    </source>
</reference>
<evidence type="ECO:0008006" key="4">
    <source>
        <dbReference type="Google" id="ProtNLM"/>
    </source>
</evidence>
<feature type="transmembrane region" description="Helical" evidence="1">
    <location>
        <begin position="130"/>
        <end position="151"/>
    </location>
</feature>
<evidence type="ECO:0000313" key="3">
    <source>
        <dbReference type="Proteomes" id="UP000505210"/>
    </source>
</evidence>
<evidence type="ECO:0000313" key="2">
    <source>
        <dbReference type="EMBL" id="QKD81778.1"/>
    </source>
</evidence>
<dbReference type="AlphaFoldDB" id="A0A6M8B5N0"/>
<keyword evidence="3" id="KW-1185">Reference proteome</keyword>
<evidence type="ECO:0000256" key="1">
    <source>
        <dbReference type="SAM" id="Phobius"/>
    </source>
</evidence>
<feature type="transmembrane region" description="Helical" evidence="1">
    <location>
        <begin position="202"/>
        <end position="219"/>
    </location>
</feature>
<protein>
    <recommendedName>
        <fullName evidence="4">Antibiotic biosynthesis monooxygenase</fullName>
    </recommendedName>
</protein>
<keyword evidence="1" id="KW-1133">Transmembrane helix</keyword>